<proteinExistence type="predicted"/>
<reference evidence="1" key="1">
    <citation type="journal article" date="2015" name="Nature">
        <title>Complex archaea that bridge the gap between prokaryotes and eukaryotes.</title>
        <authorList>
            <person name="Spang A."/>
            <person name="Saw J.H."/>
            <person name="Jorgensen S.L."/>
            <person name="Zaremba-Niedzwiedzka K."/>
            <person name="Martijn J."/>
            <person name="Lind A.E."/>
            <person name="van Eijk R."/>
            <person name="Schleper C."/>
            <person name="Guy L."/>
            <person name="Ettema T.J."/>
        </authorList>
    </citation>
    <scope>NUCLEOTIDE SEQUENCE</scope>
</reference>
<protein>
    <submittedName>
        <fullName evidence="1">Uncharacterized protein</fullName>
    </submittedName>
</protein>
<dbReference type="AlphaFoldDB" id="A0A0F9HCM0"/>
<evidence type="ECO:0000313" key="1">
    <source>
        <dbReference type="EMBL" id="KKM00862.1"/>
    </source>
</evidence>
<dbReference type="EMBL" id="LAZR01017333">
    <property type="protein sequence ID" value="KKM00862.1"/>
    <property type="molecule type" value="Genomic_DNA"/>
</dbReference>
<organism evidence="1">
    <name type="scientific">marine sediment metagenome</name>
    <dbReference type="NCBI Taxonomy" id="412755"/>
    <lineage>
        <taxon>unclassified sequences</taxon>
        <taxon>metagenomes</taxon>
        <taxon>ecological metagenomes</taxon>
    </lineage>
</organism>
<name>A0A0F9HCM0_9ZZZZ</name>
<gene>
    <name evidence="1" type="ORF">LCGC14_1800250</name>
</gene>
<feature type="non-terminal residue" evidence="1">
    <location>
        <position position="1"/>
    </location>
</feature>
<accession>A0A0F9HCM0</accession>
<comment type="caution">
    <text evidence="1">The sequence shown here is derived from an EMBL/GenBank/DDBJ whole genome shotgun (WGS) entry which is preliminary data.</text>
</comment>
<sequence>HSCDGTGAIEFESTPSDIIDDVFKKWENKD</sequence>